<dbReference type="PROSITE" id="PS50102">
    <property type="entry name" value="RRM"/>
    <property type="match status" value="1"/>
</dbReference>
<evidence type="ECO:0000259" key="4">
    <source>
        <dbReference type="PROSITE" id="PS50102"/>
    </source>
</evidence>
<name>A0ABP0F460_CLALP</name>
<dbReference type="InterPro" id="IPR000504">
    <property type="entry name" value="RRM_dom"/>
</dbReference>
<dbReference type="SMART" id="SM00360">
    <property type="entry name" value="RRM"/>
    <property type="match status" value="1"/>
</dbReference>
<evidence type="ECO:0000313" key="6">
    <source>
        <dbReference type="Proteomes" id="UP001642483"/>
    </source>
</evidence>
<dbReference type="Proteomes" id="UP001642483">
    <property type="component" value="Unassembled WGS sequence"/>
</dbReference>
<organism evidence="5 6">
    <name type="scientific">Clavelina lepadiformis</name>
    <name type="common">Light-bulb sea squirt</name>
    <name type="synonym">Ascidia lepadiformis</name>
    <dbReference type="NCBI Taxonomy" id="159417"/>
    <lineage>
        <taxon>Eukaryota</taxon>
        <taxon>Metazoa</taxon>
        <taxon>Chordata</taxon>
        <taxon>Tunicata</taxon>
        <taxon>Ascidiacea</taxon>
        <taxon>Aplousobranchia</taxon>
        <taxon>Clavelinidae</taxon>
        <taxon>Clavelina</taxon>
    </lineage>
</organism>
<protein>
    <recommendedName>
        <fullName evidence="4">RRM domain-containing protein</fullName>
    </recommendedName>
</protein>
<evidence type="ECO:0000313" key="5">
    <source>
        <dbReference type="EMBL" id="CAK8672798.1"/>
    </source>
</evidence>
<accession>A0ABP0F460</accession>
<dbReference type="InterPro" id="IPR052462">
    <property type="entry name" value="SLIRP/GR-RBP-like"/>
</dbReference>
<dbReference type="EMBL" id="CAWYQH010000001">
    <property type="protein sequence ID" value="CAK8672798.1"/>
    <property type="molecule type" value="Genomic_DNA"/>
</dbReference>
<feature type="compositionally biased region" description="Gly residues" evidence="3">
    <location>
        <begin position="89"/>
        <end position="104"/>
    </location>
</feature>
<reference evidence="5 6" key="1">
    <citation type="submission" date="2024-02" db="EMBL/GenBank/DDBJ databases">
        <authorList>
            <person name="Daric V."/>
            <person name="Darras S."/>
        </authorList>
    </citation>
    <scope>NUCLEOTIDE SEQUENCE [LARGE SCALE GENOMIC DNA]</scope>
</reference>
<dbReference type="InterPro" id="IPR035979">
    <property type="entry name" value="RBD_domain_sf"/>
</dbReference>
<evidence type="ECO:0000256" key="2">
    <source>
        <dbReference type="PROSITE-ProRule" id="PRU00176"/>
    </source>
</evidence>
<feature type="region of interest" description="Disordered" evidence="3">
    <location>
        <begin position="85"/>
        <end position="104"/>
    </location>
</feature>
<feature type="domain" description="RRM" evidence="4">
    <location>
        <begin position="5"/>
        <end position="83"/>
    </location>
</feature>
<evidence type="ECO:0000256" key="3">
    <source>
        <dbReference type="SAM" id="MobiDB-lite"/>
    </source>
</evidence>
<dbReference type="Gene3D" id="3.30.70.330">
    <property type="match status" value="1"/>
</dbReference>
<sequence>MGDSRKVFVGNIANDVTEDQLFSFFQDYGKVEEVAIIFDRDTGRSRGYGLVTFSSPNEAQFAIHAQNVGDLNGRVLTIRKAESRRVCGSGSGADGGGKYGDGGA</sequence>
<keyword evidence="1 2" id="KW-0694">RNA-binding</keyword>
<proteinExistence type="predicted"/>
<dbReference type="InterPro" id="IPR012677">
    <property type="entry name" value="Nucleotide-bd_a/b_plait_sf"/>
</dbReference>
<comment type="caution">
    <text evidence="5">The sequence shown here is derived from an EMBL/GenBank/DDBJ whole genome shotgun (WGS) entry which is preliminary data.</text>
</comment>
<dbReference type="SUPFAM" id="SSF54928">
    <property type="entry name" value="RNA-binding domain, RBD"/>
    <property type="match status" value="1"/>
</dbReference>
<gene>
    <name evidence="5" type="ORF">CVLEPA_LOCUS2480</name>
</gene>
<dbReference type="PANTHER" id="PTHR48027">
    <property type="entry name" value="HETEROGENEOUS NUCLEAR RIBONUCLEOPROTEIN 87F-RELATED"/>
    <property type="match status" value="1"/>
</dbReference>
<evidence type="ECO:0000256" key="1">
    <source>
        <dbReference type="ARBA" id="ARBA00022884"/>
    </source>
</evidence>
<keyword evidence="6" id="KW-1185">Reference proteome</keyword>
<dbReference type="Pfam" id="PF00076">
    <property type="entry name" value="RRM_1"/>
    <property type="match status" value="1"/>
</dbReference>